<evidence type="ECO:0000256" key="2">
    <source>
        <dbReference type="SAM" id="Phobius"/>
    </source>
</evidence>
<feature type="compositionally biased region" description="Basic residues" evidence="1">
    <location>
        <begin position="746"/>
        <end position="760"/>
    </location>
</feature>
<evidence type="ECO:0000313" key="6">
    <source>
        <dbReference type="Proteomes" id="UP000688137"/>
    </source>
</evidence>
<dbReference type="Pfam" id="PF14703">
    <property type="entry name" value="PHM7_cyt"/>
    <property type="match status" value="1"/>
</dbReference>
<gene>
    <name evidence="5" type="ORF">PPRIM_AZ9-3.1.T0500074</name>
</gene>
<dbReference type="InterPro" id="IPR027815">
    <property type="entry name" value="CSC1/OSCA1-like_cyt"/>
</dbReference>
<feature type="domain" description="Anoctamin transmembrane" evidence="3">
    <location>
        <begin position="375"/>
        <end position="609"/>
    </location>
</feature>
<dbReference type="EMBL" id="CAJJDM010000050">
    <property type="protein sequence ID" value="CAD8072846.1"/>
    <property type="molecule type" value="Genomic_DNA"/>
</dbReference>
<accession>A0A8S1M876</accession>
<feature type="transmembrane region" description="Helical" evidence="2">
    <location>
        <begin position="94"/>
        <end position="119"/>
    </location>
</feature>
<feature type="domain" description="CSC1/OSCA1-like cytosolic" evidence="4">
    <location>
        <begin position="198"/>
        <end position="367"/>
    </location>
</feature>
<keyword evidence="2" id="KW-1133">Transmembrane helix</keyword>
<dbReference type="Proteomes" id="UP000688137">
    <property type="component" value="Unassembled WGS sequence"/>
</dbReference>
<evidence type="ECO:0000259" key="3">
    <source>
        <dbReference type="Pfam" id="PF04547"/>
    </source>
</evidence>
<dbReference type="GO" id="GO:0005227">
    <property type="term" value="F:calcium-activated cation channel activity"/>
    <property type="evidence" value="ECO:0007669"/>
    <property type="project" value="InterPro"/>
</dbReference>
<feature type="transmembrane region" description="Helical" evidence="2">
    <location>
        <begin position="509"/>
        <end position="532"/>
    </location>
</feature>
<comment type="caution">
    <text evidence="5">The sequence shown here is derived from an EMBL/GenBank/DDBJ whole genome shotgun (WGS) entry which is preliminary data.</text>
</comment>
<feature type="transmembrane region" description="Helical" evidence="2">
    <location>
        <begin position="576"/>
        <end position="603"/>
    </location>
</feature>
<feature type="transmembrane region" description="Helical" evidence="2">
    <location>
        <begin position="653"/>
        <end position="672"/>
    </location>
</feature>
<sequence length="760" mass="86617">MTTVIPLDQETNQLNASSQPNETNIEDYDEFRRPPILEICLKHQSATQFAIADAKVDLNKNNLCPCCGQPVILTQLPLTASILDFSFNGPGVSLYFDFLVFSSILISTFIIICGIYDIIASSLGETCQLLNELGELECIDNFYSQFAKSNQDNKDVDIAGSVLNFITTLILIVLLFLYRKRINILANKIDEKSILASDYSIIVENIPRDAKEEEIKEFFSKINNHEYKIQKICMGFQIQQYLQILKQKQDQEKTFTKILECERLGKPIPPQLPNKVDLTQTLDQLANQLDKYEENFETSFQFSGVAIISYNTEDEANAVCKFFRATRLHLILSQVMRVIGQKDIRRFRDNVIVVSKAPEPGDILWGNLGVTLLEQYKRKLITNLATIFLLGICFGILFGLSYGQFSMTDTGKGEELSQAEIIAITVLGVIASVLISIINNILAIIIRKFAELEAPATKTEYDISAAKKLGFAQFLNTAIITLIVNLVIIKEGEKSYYAVIKQGGLNQDVMLIFITNGIMPWLTSIIDPFYLYKLFMRFQIQSQGQTCNVTQQEANEHFAGPMIDLSKKYAQLGKTLLFTFFYAYLLPLGPVLSLGSLLVIYWVEKFLLLRRDSKPAPTGSEMAEEMIDFFGEFTLLLYAIGCLVWETILNETIFPLTWVQFAIAILNFLIPIDTIFDSFWKTEDISTQEFYDTQCYKFWDDYDRRNPITAEKAIETFLKNTTEAPQQQQVDGRGNIVPKFQDYKKQDKKKKNKNKNKKEN</sequence>
<keyword evidence="6" id="KW-1185">Reference proteome</keyword>
<feature type="transmembrane region" description="Helical" evidence="2">
    <location>
        <begin position="380"/>
        <end position="401"/>
    </location>
</feature>
<name>A0A8S1M876_PARPR</name>
<dbReference type="GO" id="GO:0005886">
    <property type="term" value="C:plasma membrane"/>
    <property type="evidence" value="ECO:0007669"/>
    <property type="project" value="TreeGrafter"/>
</dbReference>
<evidence type="ECO:0000313" key="5">
    <source>
        <dbReference type="EMBL" id="CAD8072846.1"/>
    </source>
</evidence>
<keyword evidence="2" id="KW-0812">Transmembrane</keyword>
<dbReference type="InterPro" id="IPR049452">
    <property type="entry name" value="Anoctamin_TM"/>
</dbReference>
<feature type="transmembrane region" description="Helical" evidence="2">
    <location>
        <begin position="158"/>
        <end position="178"/>
    </location>
</feature>
<reference evidence="5" key="1">
    <citation type="submission" date="2021-01" db="EMBL/GenBank/DDBJ databases">
        <authorList>
            <consortium name="Genoscope - CEA"/>
            <person name="William W."/>
        </authorList>
    </citation>
    <scope>NUCLEOTIDE SEQUENCE</scope>
</reference>
<evidence type="ECO:0000259" key="4">
    <source>
        <dbReference type="Pfam" id="PF14703"/>
    </source>
</evidence>
<dbReference type="OMA" id="ICMGFQI"/>
<evidence type="ECO:0000256" key="1">
    <source>
        <dbReference type="SAM" id="MobiDB-lite"/>
    </source>
</evidence>
<keyword evidence="2" id="KW-0472">Membrane</keyword>
<proteinExistence type="predicted"/>
<organism evidence="5 6">
    <name type="scientific">Paramecium primaurelia</name>
    <dbReference type="NCBI Taxonomy" id="5886"/>
    <lineage>
        <taxon>Eukaryota</taxon>
        <taxon>Sar</taxon>
        <taxon>Alveolata</taxon>
        <taxon>Ciliophora</taxon>
        <taxon>Intramacronucleata</taxon>
        <taxon>Oligohymenophorea</taxon>
        <taxon>Peniculida</taxon>
        <taxon>Parameciidae</taxon>
        <taxon>Paramecium</taxon>
    </lineage>
</organism>
<dbReference type="Pfam" id="PF04547">
    <property type="entry name" value="Anoctamin"/>
    <property type="match status" value="1"/>
</dbReference>
<feature type="region of interest" description="Disordered" evidence="1">
    <location>
        <begin position="723"/>
        <end position="760"/>
    </location>
</feature>
<protein>
    <recommendedName>
        <fullName evidence="7">CSC1/OSCA1-like cytosolic domain-containing protein</fullName>
    </recommendedName>
</protein>
<evidence type="ECO:0008006" key="7">
    <source>
        <dbReference type="Google" id="ProtNLM"/>
    </source>
</evidence>
<feature type="compositionally biased region" description="Polar residues" evidence="1">
    <location>
        <begin position="1"/>
        <end position="23"/>
    </location>
</feature>
<dbReference type="AlphaFoldDB" id="A0A8S1M876"/>
<feature type="transmembrane region" description="Helical" evidence="2">
    <location>
        <begin position="421"/>
        <end position="449"/>
    </location>
</feature>
<feature type="transmembrane region" description="Helical" evidence="2">
    <location>
        <begin position="469"/>
        <end position="489"/>
    </location>
</feature>
<feature type="region of interest" description="Disordered" evidence="1">
    <location>
        <begin position="1"/>
        <end position="24"/>
    </location>
</feature>